<evidence type="ECO:0000256" key="2">
    <source>
        <dbReference type="ARBA" id="ARBA00022555"/>
    </source>
</evidence>
<evidence type="ECO:0000313" key="15">
    <source>
        <dbReference type="Proteomes" id="UP000638014"/>
    </source>
</evidence>
<feature type="active site" description="Proton donor" evidence="9 11">
    <location>
        <position position="112"/>
    </location>
</feature>
<comment type="similarity">
    <text evidence="9">Belongs to the Dus family. DusC subfamily.</text>
</comment>
<dbReference type="Gene3D" id="1.20.225.30">
    <property type="entry name" value="Dihydrouridine synthase, C-terminal recognition domain"/>
    <property type="match status" value="1"/>
</dbReference>
<dbReference type="RefSeq" id="WP_191144800.1">
    <property type="nucleotide sequence ID" value="NZ_JACXAF010000010.1"/>
</dbReference>
<evidence type="ECO:0000256" key="1">
    <source>
        <dbReference type="ARBA" id="ARBA00001917"/>
    </source>
</evidence>
<dbReference type="Gene3D" id="3.20.20.70">
    <property type="entry name" value="Aldolase class I"/>
    <property type="match status" value="1"/>
</dbReference>
<dbReference type="HAMAP" id="MF_02043">
    <property type="entry name" value="DusC_subfam"/>
    <property type="match status" value="1"/>
</dbReference>
<feature type="binding site" evidence="12">
    <location>
        <position position="182"/>
    </location>
    <ligand>
        <name>FMN</name>
        <dbReference type="ChEBI" id="CHEBI:58210"/>
    </ligand>
</feature>
<dbReference type="PIRSF" id="PIRSF006621">
    <property type="entry name" value="Dus"/>
    <property type="match status" value="1"/>
</dbReference>
<evidence type="ECO:0000256" key="11">
    <source>
        <dbReference type="PIRSR" id="PIRSR006621-1"/>
    </source>
</evidence>
<dbReference type="GO" id="GO:0000049">
    <property type="term" value="F:tRNA binding"/>
    <property type="evidence" value="ECO:0007669"/>
    <property type="project" value="UniProtKB-UniRule"/>
</dbReference>
<keyword evidence="5 9" id="KW-0819">tRNA processing</keyword>
<protein>
    <recommendedName>
        <fullName evidence="9">tRNA-dihydrouridine(16) synthase</fullName>
        <ecNumber evidence="9">1.3.1.-</ecNumber>
    </recommendedName>
    <alternativeName>
        <fullName evidence="9">U16-specific dihydrouridine synthase</fullName>
        <shortName evidence="9">U16-specific Dus</shortName>
    </alternativeName>
    <alternativeName>
        <fullName evidence="9">tRNA-dihydrouridine synthase C</fullName>
    </alternativeName>
</protein>
<dbReference type="Proteomes" id="UP000638014">
    <property type="component" value="Unassembled WGS sequence"/>
</dbReference>
<evidence type="ECO:0000256" key="12">
    <source>
        <dbReference type="PIRSR" id="PIRSR006621-2"/>
    </source>
</evidence>
<feature type="site" description="Interacts with tRNA" evidence="9">
    <location>
        <position position="190"/>
    </location>
</feature>
<gene>
    <name evidence="9 14" type="primary">dusC</name>
    <name evidence="14" type="ORF">IC617_09690</name>
</gene>
<dbReference type="EC" id="1.3.1.-" evidence="9"/>
<comment type="function">
    <text evidence="9">Catalyzes the synthesis of 5,6-dihydrouridine (D), a modified base found in the D-loop of most tRNAs, via the reduction of the C5-C6 double bond in target uridines. Specifically modifies U16 in tRNAs.</text>
</comment>
<dbReference type="EMBL" id="JACXAF010000010">
    <property type="protein sequence ID" value="MBD1389701.1"/>
    <property type="molecule type" value="Genomic_DNA"/>
</dbReference>
<feature type="site" description="Interacts with tRNA" evidence="9">
    <location>
        <position position="109"/>
    </location>
</feature>
<keyword evidence="6 9" id="KW-0521">NADP</keyword>
<comment type="similarity">
    <text evidence="10">Belongs to the dus family.</text>
</comment>
<keyword evidence="2 9" id="KW-0820">tRNA-binding</keyword>
<comment type="caution">
    <text evidence="14">The sequence shown here is derived from an EMBL/GenBank/DDBJ whole genome shotgun (WGS) entry which is preliminary data.</text>
</comment>
<dbReference type="InterPro" id="IPR032886">
    <property type="entry name" value="DusC"/>
</dbReference>
<name>A0A8J6UG84_9GAMM</name>
<reference evidence="14" key="1">
    <citation type="submission" date="2020-09" db="EMBL/GenBank/DDBJ databases">
        <title>A novel bacterium of genus Neiella, isolated from South China Sea.</title>
        <authorList>
            <person name="Huang H."/>
            <person name="Mo K."/>
            <person name="Hu Y."/>
        </authorList>
    </citation>
    <scope>NUCLEOTIDE SEQUENCE</scope>
    <source>
        <strain evidence="14">HB171785</strain>
    </source>
</reference>
<feature type="binding site" evidence="9 12">
    <location>
        <position position="82"/>
    </location>
    <ligand>
        <name>FMN</name>
        <dbReference type="ChEBI" id="CHEBI:58210"/>
    </ligand>
</feature>
<feature type="site" description="Interacts with tRNA" evidence="9">
    <location>
        <position position="292"/>
    </location>
</feature>
<evidence type="ECO:0000256" key="9">
    <source>
        <dbReference type="HAMAP-Rule" id="MF_02043"/>
    </source>
</evidence>
<evidence type="ECO:0000256" key="7">
    <source>
        <dbReference type="ARBA" id="ARBA00022884"/>
    </source>
</evidence>
<dbReference type="InterPro" id="IPR035587">
    <property type="entry name" value="DUS-like_FMN-bd"/>
</dbReference>
<keyword evidence="4 9" id="KW-0288">FMN</keyword>
<keyword evidence="3 9" id="KW-0285">Flavoprotein</keyword>
<dbReference type="PROSITE" id="PS01136">
    <property type="entry name" value="UPF0034"/>
    <property type="match status" value="1"/>
</dbReference>
<dbReference type="AlphaFoldDB" id="A0A8J6UG84"/>
<dbReference type="GO" id="GO:0050660">
    <property type="term" value="F:flavin adenine dinucleotide binding"/>
    <property type="evidence" value="ECO:0007669"/>
    <property type="project" value="InterPro"/>
</dbReference>
<comment type="catalytic activity">
    <reaction evidence="9">
        <text>5,6-dihydrouridine(16) in tRNA + NADP(+) = uridine(16) in tRNA + NADPH + H(+)</text>
        <dbReference type="Rhea" id="RHEA:53376"/>
        <dbReference type="Rhea" id="RHEA-COMP:13543"/>
        <dbReference type="Rhea" id="RHEA-COMP:13544"/>
        <dbReference type="ChEBI" id="CHEBI:15378"/>
        <dbReference type="ChEBI" id="CHEBI:57783"/>
        <dbReference type="ChEBI" id="CHEBI:58349"/>
        <dbReference type="ChEBI" id="CHEBI:65315"/>
        <dbReference type="ChEBI" id="CHEBI:74443"/>
    </reaction>
</comment>
<evidence type="ECO:0000256" key="10">
    <source>
        <dbReference type="PIRNR" id="PIRNR006621"/>
    </source>
</evidence>
<organism evidence="14 15">
    <name type="scientific">Neiella litorisoli</name>
    <dbReference type="NCBI Taxonomy" id="2771431"/>
    <lineage>
        <taxon>Bacteria</taxon>
        <taxon>Pseudomonadati</taxon>
        <taxon>Pseudomonadota</taxon>
        <taxon>Gammaproteobacteria</taxon>
        <taxon>Alteromonadales</taxon>
        <taxon>Echinimonadaceae</taxon>
        <taxon>Neiella</taxon>
    </lineage>
</organism>
<dbReference type="InterPro" id="IPR018517">
    <property type="entry name" value="tRNA_hU_synthase_CS"/>
</dbReference>
<feature type="binding site" evidence="9 12">
    <location>
        <begin position="237"/>
        <end position="238"/>
    </location>
    <ligand>
        <name>FMN</name>
        <dbReference type="ChEBI" id="CHEBI:58210"/>
    </ligand>
</feature>
<keyword evidence="12" id="KW-0547">Nucleotide-binding</keyword>
<dbReference type="PANTHER" id="PTHR11082:SF26">
    <property type="entry name" value="TRNA-DIHYDROURIDINE(16) SYNTHASE"/>
    <property type="match status" value="1"/>
</dbReference>
<feature type="binding site" evidence="9">
    <location>
        <begin position="213"/>
        <end position="215"/>
    </location>
    <ligand>
        <name>FMN</name>
        <dbReference type="ChEBI" id="CHEBI:58210"/>
    </ligand>
</feature>
<sequence>MSQPTSSPQPTAKVGQLILAPMEGVMDHLMRDLLTALGGYDLCVTEFIRIVDRGLPERVFYRYAPELYHGGVTSNGTPVRIQLLGQEPAAMAENAVTAIELGSAGIDLNFGCPAKAVNKSRGGASLLKQPELIYQVIHAVRQAVPQPHVVSAKMRLGWDDTSLLDETIDAINQAGASSLVVHARTKVQGYKPPAHWHELKAIRQRAAMPVIANGDIVDADSAQRCIAASGCQHLMLGRGALALPNLAQVVRGSEKAMTWSQVQALLVRYSHYEVEGDKGLYYPNRIKQWLSYLRQRYQQGDELFKSIRRLKRSDEIVAILCR</sequence>
<dbReference type="InterPro" id="IPR042270">
    <property type="entry name" value="DusC_C"/>
</dbReference>
<dbReference type="NCBIfam" id="NF007838">
    <property type="entry name" value="PRK10550.1"/>
    <property type="match status" value="1"/>
</dbReference>
<keyword evidence="7 9" id="KW-0694">RNA-binding</keyword>
<dbReference type="InterPro" id="IPR013785">
    <property type="entry name" value="Aldolase_TIM"/>
</dbReference>
<feature type="site" description="Interacts with tRNA; defines subfamily-specific binding signature" evidence="9">
    <location>
        <position position="308"/>
    </location>
</feature>
<feature type="site" description="Interacts with tRNA; defines subfamily-specific binding signature" evidence="9">
    <location>
        <position position="49"/>
    </location>
</feature>
<dbReference type="GO" id="GO:0010181">
    <property type="term" value="F:FMN binding"/>
    <property type="evidence" value="ECO:0007669"/>
    <property type="project" value="UniProtKB-UniRule"/>
</dbReference>
<evidence type="ECO:0000256" key="8">
    <source>
        <dbReference type="ARBA" id="ARBA00023002"/>
    </source>
</evidence>
<dbReference type="Pfam" id="PF01207">
    <property type="entry name" value="Dus"/>
    <property type="match status" value="1"/>
</dbReference>
<dbReference type="CDD" id="cd02801">
    <property type="entry name" value="DUS_like_FMN"/>
    <property type="match status" value="1"/>
</dbReference>
<keyword evidence="15" id="KW-1185">Reference proteome</keyword>
<dbReference type="InterPro" id="IPR001269">
    <property type="entry name" value="DUS_fam"/>
</dbReference>
<evidence type="ECO:0000256" key="3">
    <source>
        <dbReference type="ARBA" id="ARBA00022630"/>
    </source>
</evidence>
<keyword evidence="8 9" id="KW-0560">Oxidoreductase</keyword>
<feature type="binding site" evidence="9 12">
    <location>
        <position position="153"/>
    </location>
    <ligand>
        <name>FMN</name>
        <dbReference type="ChEBI" id="CHEBI:58210"/>
    </ligand>
</feature>
<evidence type="ECO:0000259" key="13">
    <source>
        <dbReference type="Pfam" id="PF01207"/>
    </source>
</evidence>
<evidence type="ECO:0000256" key="5">
    <source>
        <dbReference type="ARBA" id="ARBA00022694"/>
    </source>
</evidence>
<dbReference type="SUPFAM" id="SSF51395">
    <property type="entry name" value="FMN-linked oxidoreductases"/>
    <property type="match status" value="1"/>
</dbReference>
<proteinExistence type="inferred from homology"/>
<dbReference type="PANTHER" id="PTHR11082">
    <property type="entry name" value="TRNA-DIHYDROURIDINE SYNTHASE"/>
    <property type="match status" value="1"/>
</dbReference>
<feature type="domain" description="DUS-like FMN-binding" evidence="13">
    <location>
        <begin position="18"/>
        <end position="296"/>
    </location>
</feature>
<evidence type="ECO:0000256" key="6">
    <source>
        <dbReference type="ARBA" id="ARBA00022857"/>
    </source>
</evidence>
<accession>A0A8J6UG84</accession>
<feature type="site" description="Interacts with tRNA; defines subfamily-specific binding signature" evidence="9">
    <location>
        <position position="287"/>
    </location>
</feature>
<comment type="cofactor">
    <cofactor evidence="1 9 10 12">
        <name>FMN</name>
        <dbReference type="ChEBI" id="CHEBI:58210"/>
    </cofactor>
</comment>
<evidence type="ECO:0000313" key="14">
    <source>
        <dbReference type="EMBL" id="MBD1389701.1"/>
    </source>
</evidence>
<comment type="catalytic activity">
    <reaction evidence="9">
        <text>5,6-dihydrouridine(16) in tRNA + NAD(+) = uridine(16) in tRNA + NADH + H(+)</text>
        <dbReference type="Rhea" id="RHEA:53380"/>
        <dbReference type="Rhea" id="RHEA-COMP:13543"/>
        <dbReference type="Rhea" id="RHEA-COMP:13544"/>
        <dbReference type="ChEBI" id="CHEBI:15378"/>
        <dbReference type="ChEBI" id="CHEBI:57540"/>
        <dbReference type="ChEBI" id="CHEBI:57945"/>
        <dbReference type="ChEBI" id="CHEBI:65315"/>
        <dbReference type="ChEBI" id="CHEBI:74443"/>
    </reaction>
</comment>
<dbReference type="GO" id="GO:0017150">
    <property type="term" value="F:tRNA dihydrouridine synthase activity"/>
    <property type="evidence" value="ECO:0007669"/>
    <property type="project" value="UniProtKB-UniRule"/>
</dbReference>
<evidence type="ECO:0000256" key="4">
    <source>
        <dbReference type="ARBA" id="ARBA00022643"/>
    </source>
</evidence>
<feature type="site" description="Interacts with tRNA; defines subfamily-specific binding signature" evidence="9">
    <location>
        <position position="285"/>
    </location>
</feature>